<dbReference type="Proteomes" id="UP001139000">
    <property type="component" value="Unassembled WGS sequence"/>
</dbReference>
<evidence type="ECO:0000313" key="2">
    <source>
        <dbReference type="Proteomes" id="UP001139000"/>
    </source>
</evidence>
<organism evidence="1 2">
    <name type="scientific">Dyadobacter chenwenxiniae</name>
    <dbReference type="NCBI Taxonomy" id="2906456"/>
    <lineage>
        <taxon>Bacteria</taxon>
        <taxon>Pseudomonadati</taxon>
        <taxon>Bacteroidota</taxon>
        <taxon>Cytophagia</taxon>
        <taxon>Cytophagales</taxon>
        <taxon>Spirosomataceae</taxon>
        <taxon>Dyadobacter</taxon>
    </lineage>
</organism>
<evidence type="ECO:0008006" key="3">
    <source>
        <dbReference type="Google" id="ProtNLM"/>
    </source>
</evidence>
<dbReference type="AlphaFoldDB" id="A0A9X1PSQ7"/>
<dbReference type="InterPro" id="IPR014710">
    <property type="entry name" value="RmlC-like_jellyroll"/>
</dbReference>
<evidence type="ECO:0000313" key="1">
    <source>
        <dbReference type="EMBL" id="MCF0065794.1"/>
    </source>
</evidence>
<accession>A0A9X1PSQ7</accession>
<dbReference type="Gene3D" id="2.60.120.10">
    <property type="entry name" value="Jelly Rolls"/>
    <property type="match status" value="1"/>
</dbReference>
<gene>
    <name evidence="1" type="ORF">LXM26_30050</name>
</gene>
<protein>
    <recommendedName>
        <fullName evidence="3">Crp/Fnr family transcriptional regulator</fullName>
    </recommendedName>
</protein>
<comment type="caution">
    <text evidence="1">The sequence shown here is derived from an EMBL/GenBank/DDBJ whole genome shotgun (WGS) entry which is preliminary data.</text>
</comment>
<reference evidence="1" key="1">
    <citation type="submission" date="2021-12" db="EMBL/GenBank/DDBJ databases">
        <title>Novel species in genus Dyadobacter.</title>
        <authorList>
            <person name="Ma C."/>
        </authorList>
    </citation>
    <scope>NUCLEOTIDE SEQUENCE</scope>
    <source>
        <strain evidence="1">LJ419</strain>
    </source>
</reference>
<proteinExistence type="predicted"/>
<dbReference type="EMBL" id="JAJTTC010000015">
    <property type="protein sequence ID" value="MCF0065794.1"/>
    <property type="molecule type" value="Genomic_DNA"/>
</dbReference>
<keyword evidence="2" id="KW-1185">Reference proteome</keyword>
<name>A0A9X1PSQ7_9BACT</name>
<sequence length="69" mass="8148">MDALLAEHFFNHSQGRAEDLLFLTHEKRYLNLLEEHPIIVKRVQVYHIASYLGVKNQSLSRICKRLSEK</sequence>
<dbReference type="RefSeq" id="WP_234658831.1">
    <property type="nucleotide sequence ID" value="NZ_CP094997.1"/>
</dbReference>